<dbReference type="EMBL" id="UZAM01013634">
    <property type="protein sequence ID" value="VDP29053.1"/>
    <property type="molecule type" value="Genomic_DNA"/>
</dbReference>
<dbReference type="GO" id="GO:0019888">
    <property type="term" value="F:protein phosphatase regulator activity"/>
    <property type="evidence" value="ECO:0007669"/>
    <property type="project" value="TreeGrafter"/>
</dbReference>
<evidence type="ECO:0000313" key="3">
    <source>
        <dbReference type="Proteomes" id="UP000270296"/>
    </source>
</evidence>
<keyword evidence="3" id="KW-1185">Reference proteome</keyword>
<dbReference type="SUPFAM" id="SSF48371">
    <property type="entry name" value="ARM repeat"/>
    <property type="match status" value="1"/>
</dbReference>
<sequence>MANYCPSLQNTSRSQLTRILLACNRLIRNASNWRCHEQYLNALVCLNSCLPEDAICSSFVPMIKEEILNVRALPCRHAAVKAYVTWLICFKEPMNLRSGVEFFIKNLSAEKFLREHILSKALTLAEDKVFNVRYKLVKLISRLDNNYHSAIDHGAIAKAKLNLADLLSREKRPSTKRSGLVRSSITPNEDKQDRKENHMRKKSIIASETSAVRSKKENGKVSADLPVSTPAPKAKVSPVTSTTATEPKPPVAPPRSKIIPKTIGENSKLPPPSSGFSTFPRRTIGIKPLAEIKPLVAKKTTVQQRQLMQRSPSPRPLFRISSVIHKDNSGASQSDNSKPCYGQSNKSSNGSPNGKSSTSTSLPTKPPSQGKRNEGAAANNSGGRSYPCMKSSSLSSISRTPPGKTTGSGIRTGIVSRSVQKFERTAAMQIGPQRTMTMTSSLDRSATRAGSLGSSRNIKYVRLVLSYVFDVHHRCYSLSFGSLSTRRNFSTGDCGRSSASGRRF</sequence>
<dbReference type="Gene3D" id="1.25.10.10">
    <property type="entry name" value="Leucine-rich Repeat Variant"/>
    <property type="match status" value="1"/>
</dbReference>
<reference evidence="2 3" key="2">
    <citation type="submission" date="2018-11" db="EMBL/GenBank/DDBJ databases">
        <authorList>
            <consortium name="Pathogen Informatics"/>
        </authorList>
    </citation>
    <scope>NUCLEOTIDE SEQUENCE [LARGE SCALE GENOMIC DNA]</scope>
</reference>
<feature type="compositionally biased region" description="Low complexity" evidence="1">
    <location>
        <begin position="344"/>
        <end position="363"/>
    </location>
</feature>
<dbReference type="InterPro" id="IPR039918">
    <property type="entry name" value="PPP4R4"/>
</dbReference>
<protein>
    <submittedName>
        <fullName evidence="4">CLASP_N domain-containing protein</fullName>
    </submittedName>
</protein>
<feature type="region of interest" description="Disordered" evidence="1">
    <location>
        <begin position="327"/>
        <end position="412"/>
    </location>
</feature>
<evidence type="ECO:0000313" key="2">
    <source>
        <dbReference type="EMBL" id="VDP29053.1"/>
    </source>
</evidence>
<feature type="compositionally biased region" description="Polar residues" evidence="1">
    <location>
        <begin position="403"/>
        <end position="412"/>
    </location>
</feature>
<dbReference type="GO" id="GO:0008287">
    <property type="term" value="C:protein serine/threonine phosphatase complex"/>
    <property type="evidence" value="ECO:0007669"/>
    <property type="project" value="TreeGrafter"/>
</dbReference>
<dbReference type="PANTHER" id="PTHR21467:SF0">
    <property type="entry name" value="SERINE_THREONINE-PROTEIN PHOSPHATASE 4 REGULATORY SUBUNIT 4"/>
    <property type="match status" value="1"/>
</dbReference>
<dbReference type="GO" id="GO:0005829">
    <property type="term" value="C:cytosol"/>
    <property type="evidence" value="ECO:0007669"/>
    <property type="project" value="TreeGrafter"/>
</dbReference>
<proteinExistence type="predicted"/>
<reference evidence="4" key="1">
    <citation type="submission" date="2016-06" db="UniProtKB">
        <authorList>
            <consortium name="WormBaseParasite"/>
        </authorList>
    </citation>
    <scope>IDENTIFICATION</scope>
</reference>
<dbReference type="InterPro" id="IPR011989">
    <property type="entry name" value="ARM-like"/>
</dbReference>
<dbReference type="WBParaSite" id="SBAD_0001047901-mRNA-1">
    <property type="protein sequence ID" value="SBAD_0001047901-mRNA-1"/>
    <property type="gene ID" value="SBAD_0001047901"/>
</dbReference>
<dbReference type="PANTHER" id="PTHR21467">
    <property type="entry name" value="PROTEIN PHOSPHATASE 4 REGULATORY SUBUNIT 4 PPP4R4"/>
    <property type="match status" value="1"/>
</dbReference>
<organism evidence="4">
    <name type="scientific">Soboliphyme baturini</name>
    <dbReference type="NCBI Taxonomy" id="241478"/>
    <lineage>
        <taxon>Eukaryota</taxon>
        <taxon>Metazoa</taxon>
        <taxon>Ecdysozoa</taxon>
        <taxon>Nematoda</taxon>
        <taxon>Enoplea</taxon>
        <taxon>Dorylaimia</taxon>
        <taxon>Dioctophymatida</taxon>
        <taxon>Dioctophymatoidea</taxon>
        <taxon>Soboliphymatidae</taxon>
        <taxon>Soboliphyme</taxon>
    </lineage>
</organism>
<name>A0A183J2L8_9BILA</name>
<dbReference type="InterPro" id="IPR016024">
    <property type="entry name" value="ARM-type_fold"/>
</dbReference>
<gene>
    <name evidence="2" type="ORF">SBAD_LOCUS10116</name>
</gene>
<dbReference type="OrthoDB" id="340346at2759"/>
<dbReference type="AlphaFoldDB" id="A0A183J2L8"/>
<feature type="region of interest" description="Disordered" evidence="1">
    <location>
        <begin position="172"/>
        <end position="281"/>
    </location>
</feature>
<evidence type="ECO:0000256" key="1">
    <source>
        <dbReference type="SAM" id="MobiDB-lite"/>
    </source>
</evidence>
<dbReference type="Proteomes" id="UP000270296">
    <property type="component" value="Unassembled WGS sequence"/>
</dbReference>
<evidence type="ECO:0000313" key="4">
    <source>
        <dbReference type="WBParaSite" id="SBAD_0001047901-mRNA-1"/>
    </source>
</evidence>
<accession>A0A183J2L8</accession>